<name>A0A1U9NQM5_9BACT</name>
<sequence precursor="true">MKIRMMTTAVVFAAVVFGTAGSALAAEDEPTVLERVRKVEDPELAELIRIAVENLPADSPKGKVVRLVTEKYAQIKLLNEKINQTEKKLGSKNLSDSVRPELVIALASLKAESVSIIAELRETMGIVPSTPLGPKKTEELHTWIHVDFLDGAIRLCNLKRPFENDVCKNNSADAKFVPSERVKEGIKQLLEGTNAFPARITFAAMPSEYDHALALREGLKSYFSSQKDLLHKIDLGSRIHILEPQTVRIQAANRQKEVYLFLGGRSHREVTLEAFLKASDHNLSDPCILPLVFTVEEYSDQRGSSSGLTSKLKKLVEESGVSDWVTIETEE</sequence>
<keyword evidence="3" id="KW-1185">Reference proteome</keyword>
<protein>
    <submittedName>
        <fullName evidence="2">Uncharacterized protein</fullName>
    </submittedName>
</protein>
<evidence type="ECO:0000313" key="3">
    <source>
        <dbReference type="Proteomes" id="UP000189674"/>
    </source>
</evidence>
<dbReference type="RefSeq" id="WP_146663560.1">
    <property type="nucleotide sequence ID" value="NZ_CP019791.1"/>
</dbReference>
<dbReference type="AlphaFoldDB" id="A0A1U9NQM5"/>
<evidence type="ECO:0000256" key="1">
    <source>
        <dbReference type="SAM" id="SignalP"/>
    </source>
</evidence>
<gene>
    <name evidence="2" type="ORF">STSP2_03120</name>
</gene>
<keyword evidence="1" id="KW-0732">Signal</keyword>
<dbReference type="EMBL" id="CP019791">
    <property type="protein sequence ID" value="AQT69920.1"/>
    <property type="molecule type" value="Genomic_DNA"/>
</dbReference>
<organism evidence="2 3">
    <name type="scientific">Anaerohalosphaera lusitana</name>
    <dbReference type="NCBI Taxonomy" id="1936003"/>
    <lineage>
        <taxon>Bacteria</taxon>
        <taxon>Pseudomonadati</taxon>
        <taxon>Planctomycetota</taxon>
        <taxon>Phycisphaerae</taxon>
        <taxon>Sedimentisphaerales</taxon>
        <taxon>Anaerohalosphaeraceae</taxon>
        <taxon>Anaerohalosphaera</taxon>
    </lineage>
</organism>
<evidence type="ECO:0000313" key="2">
    <source>
        <dbReference type="EMBL" id="AQT69920.1"/>
    </source>
</evidence>
<dbReference type="Proteomes" id="UP000189674">
    <property type="component" value="Chromosome"/>
</dbReference>
<reference evidence="3" key="1">
    <citation type="submission" date="2017-02" db="EMBL/GenBank/DDBJ databases">
        <title>Comparative genomics and description of representatives of a novel lineage of planctomycetes thriving in anoxic sediments.</title>
        <authorList>
            <person name="Spring S."/>
            <person name="Bunk B."/>
            <person name="Sproer C."/>
        </authorList>
    </citation>
    <scope>NUCLEOTIDE SEQUENCE [LARGE SCALE GENOMIC DNA]</scope>
    <source>
        <strain evidence="3">ST-NAGAB-D1</strain>
    </source>
</reference>
<dbReference type="KEGG" id="alus:STSP2_03120"/>
<dbReference type="STRING" id="1936003.STSP2_03120"/>
<accession>A0A1U9NQM5</accession>
<feature type="signal peptide" evidence="1">
    <location>
        <begin position="1"/>
        <end position="25"/>
    </location>
</feature>
<feature type="chain" id="PRO_5012075425" evidence="1">
    <location>
        <begin position="26"/>
        <end position="331"/>
    </location>
</feature>
<proteinExistence type="predicted"/>